<gene>
    <name evidence="1" type="ORF">PXX05_09480</name>
</gene>
<reference evidence="1 2" key="1">
    <citation type="submission" date="2023-02" db="EMBL/GenBank/DDBJ databases">
        <title>Genome Sequence of L. cardiaca H63T.</title>
        <authorList>
            <person name="Lopez A.E."/>
            <person name="Cianciotto N.P."/>
        </authorList>
    </citation>
    <scope>NUCLEOTIDE SEQUENCE [LARGE SCALE GENOMIC DNA]</scope>
    <source>
        <strain evidence="1 2">H63</strain>
    </source>
</reference>
<dbReference type="NCBIfam" id="NF043026">
    <property type="entry name" value="T4SS_AnkK"/>
    <property type="match status" value="1"/>
</dbReference>
<dbReference type="InterPro" id="IPR049972">
    <property type="entry name" value="T4SS_AnkK"/>
</dbReference>
<accession>A0ABY8AQV6</accession>
<protein>
    <submittedName>
        <fullName evidence="1">Ankyrin repeat domain-containing protein</fullName>
    </submittedName>
</protein>
<proteinExistence type="predicted"/>
<evidence type="ECO:0000313" key="2">
    <source>
        <dbReference type="Proteomes" id="UP001222087"/>
    </source>
</evidence>
<dbReference type="RefSeq" id="WP_275087984.1">
    <property type="nucleotide sequence ID" value="NZ_CP119078.1"/>
</dbReference>
<sequence length="647" mass="74277">MGAYYQENEIDRGEESHSGHIVFKKAKIKSTNKKVIFKLNKYNVPFLSLYEVALSDVLDLFLGSYLTPKQTLVRNDRGEIIGLTSDHFCYSVALRETLESNFYSLAYDVKTGRLLTDSKKREKAEDIPIYFFNEFAPGFFADLYKASKEGQFDLDMDSLANVLCSSYTLEEDDLHKGNWGFYIVEKSGRKCVVFFKIDNDLLMSDSVISHYDSRILNWGHGEHAFKITARDLRAFPKLQDSSNHYWPTSRRYFVNYSDPKVYASSAEIEAFVELGKSPKFQQAKWKAWYKHILIQSSMINACLANSLNEMDANERAQIALISQATIARLSYLKAVLFSLPEFRNYVKTANHQTVLEEIQCSFKGSQSADLFENINEQMKQYQDLCRLPEGGFVEGDTPLHAAIRLGDYRYHETWGHFKEFANQTNANHESPLDIAMKLAQNKVKSDLQFKIEDVRQHPLFIAKHLLAGGVNKTASYREFLSQHPKVKVMSYRFCTSYLDKSKKAQTAEDLIEILRDLGEDSSFSLKMKKEISVSCLRYFLKNKKHNTSLRVQLTKLYQALNGDHGKEPRPELQFIRQLRSTLWIVRIIRGLLGGTSTQVQLNEIIDNTKKKIPPSPATSCCSCFFVTNKRSRVPDLFSSESEVAFNL</sequence>
<dbReference type="EMBL" id="CP119078">
    <property type="protein sequence ID" value="WED42159.1"/>
    <property type="molecule type" value="Genomic_DNA"/>
</dbReference>
<dbReference type="Proteomes" id="UP001222087">
    <property type="component" value="Chromosome"/>
</dbReference>
<evidence type="ECO:0000313" key="1">
    <source>
        <dbReference type="EMBL" id="WED42159.1"/>
    </source>
</evidence>
<keyword evidence="2" id="KW-1185">Reference proteome</keyword>
<name>A0ABY8AQV6_9GAMM</name>
<organism evidence="1 2">
    <name type="scientific">Legionella cardiaca</name>
    <dbReference type="NCBI Taxonomy" id="1071983"/>
    <lineage>
        <taxon>Bacteria</taxon>
        <taxon>Pseudomonadati</taxon>
        <taxon>Pseudomonadota</taxon>
        <taxon>Gammaproteobacteria</taxon>
        <taxon>Legionellales</taxon>
        <taxon>Legionellaceae</taxon>
        <taxon>Legionella</taxon>
    </lineage>
</organism>